<evidence type="ECO:0000313" key="3">
    <source>
        <dbReference type="Proteomes" id="UP000257109"/>
    </source>
</evidence>
<dbReference type="AlphaFoldDB" id="A0A371I2M5"/>
<reference evidence="2" key="1">
    <citation type="submission" date="2018-05" db="EMBL/GenBank/DDBJ databases">
        <title>Draft genome of Mucuna pruriens seed.</title>
        <authorList>
            <person name="Nnadi N.E."/>
            <person name="Vos R."/>
            <person name="Hasami M.H."/>
            <person name="Devisetty U.K."/>
            <person name="Aguiy J.C."/>
        </authorList>
    </citation>
    <scope>NUCLEOTIDE SEQUENCE [LARGE SCALE GENOMIC DNA]</scope>
    <source>
        <strain evidence="2">JCA_2017</strain>
    </source>
</reference>
<protein>
    <recommendedName>
        <fullName evidence="4">Retrotransposon gag domain-containing protein</fullName>
    </recommendedName>
</protein>
<comment type="caution">
    <text evidence="2">The sequence shown here is derived from an EMBL/GenBank/DDBJ whole genome shotgun (WGS) entry which is preliminary data.</text>
</comment>
<evidence type="ECO:0000313" key="2">
    <source>
        <dbReference type="EMBL" id="RDY09290.1"/>
    </source>
</evidence>
<feature type="compositionally biased region" description="Basic and acidic residues" evidence="1">
    <location>
        <begin position="1"/>
        <end position="15"/>
    </location>
</feature>
<dbReference type="PANTHER" id="PTHR35046">
    <property type="entry name" value="ZINC KNUCKLE (CCHC-TYPE) FAMILY PROTEIN"/>
    <property type="match status" value="1"/>
</dbReference>
<organism evidence="2 3">
    <name type="scientific">Mucuna pruriens</name>
    <name type="common">Velvet bean</name>
    <name type="synonym">Dolichos pruriens</name>
    <dbReference type="NCBI Taxonomy" id="157652"/>
    <lineage>
        <taxon>Eukaryota</taxon>
        <taxon>Viridiplantae</taxon>
        <taxon>Streptophyta</taxon>
        <taxon>Embryophyta</taxon>
        <taxon>Tracheophyta</taxon>
        <taxon>Spermatophyta</taxon>
        <taxon>Magnoliopsida</taxon>
        <taxon>eudicotyledons</taxon>
        <taxon>Gunneridae</taxon>
        <taxon>Pentapetalae</taxon>
        <taxon>rosids</taxon>
        <taxon>fabids</taxon>
        <taxon>Fabales</taxon>
        <taxon>Fabaceae</taxon>
        <taxon>Papilionoideae</taxon>
        <taxon>50 kb inversion clade</taxon>
        <taxon>NPAAA clade</taxon>
        <taxon>indigoferoid/millettioid clade</taxon>
        <taxon>Phaseoleae</taxon>
        <taxon>Mucuna</taxon>
    </lineage>
</organism>
<sequence>MILRDNGKMESDSSRGDTFTSSDSKICSDDSHVEGDLLMVRRLMGNQVIEEAKTHRENIFHSRCHVLGMTVLLKEFKDMFPNDIPLGLPPLRRIKHHIDLCPRASIPNKAAY</sequence>
<evidence type="ECO:0000256" key="1">
    <source>
        <dbReference type="SAM" id="MobiDB-lite"/>
    </source>
</evidence>
<accession>A0A371I2M5</accession>
<feature type="region of interest" description="Disordered" evidence="1">
    <location>
        <begin position="1"/>
        <end position="29"/>
    </location>
</feature>
<gene>
    <name evidence="2" type="ORF">CR513_06345</name>
</gene>
<dbReference type="EMBL" id="QJKJ01001079">
    <property type="protein sequence ID" value="RDY09290.1"/>
    <property type="molecule type" value="Genomic_DNA"/>
</dbReference>
<proteinExistence type="predicted"/>
<feature type="non-terminal residue" evidence="2">
    <location>
        <position position="1"/>
    </location>
</feature>
<dbReference type="OrthoDB" id="1747743at2759"/>
<feature type="compositionally biased region" description="Polar residues" evidence="1">
    <location>
        <begin position="16"/>
        <end position="25"/>
    </location>
</feature>
<name>A0A371I2M5_MUCPR</name>
<evidence type="ECO:0008006" key="4">
    <source>
        <dbReference type="Google" id="ProtNLM"/>
    </source>
</evidence>
<keyword evidence="3" id="KW-1185">Reference proteome</keyword>
<dbReference type="PANTHER" id="PTHR35046:SF26">
    <property type="entry name" value="RNA-DIRECTED DNA POLYMERASE"/>
    <property type="match status" value="1"/>
</dbReference>
<dbReference type="Proteomes" id="UP000257109">
    <property type="component" value="Unassembled WGS sequence"/>
</dbReference>